<dbReference type="Pfam" id="PF05368">
    <property type="entry name" value="NmrA"/>
    <property type="match status" value="1"/>
</dbReference>
<dbReference type="OrthoDB" id="10254221at2759"/>
<reference evidence="2 3" key="1">
    <citation type="submission" date="2016-03" db="EMBL/GenBank/DDBJ databases">
        <title>Choanephora cucurbitarum.</title>
        <authorList>
            <person name="Min B."/>
            <person name="Park H."/>
            <person name="Park J.-H."/>
            <person name="Shin H.-D."/>
            <person name="Choi I.-G."/>
        </authorList>
    </citation>
    <scope>NUCLEOTIDE SEQUENCE [LARGE SCALE GENOMIC DNA]</scope>
    <source>
        <strain evidence="2 3">KUS-F28377</strain>
    </source>
</reference>
<evidence type="ECO:0000259" key="1">
    <source>
        <dbReference type="Pfam" id="PF05368"/>
    </source>
</evidence>
<name>A0A1C7NN99_9FUNG</name>
<organism evidence="2 3">
    <name type="scientific">Choanephora cucurbitarum</name>
    <dbReference type="NCBI Taxonomy" id="101091"/>
    <lineage>
        <taxon>Eukaryota</taxon>
        <taxon>Fungi</taxon>
        <taxon>Fungi incertae sedis</taxon>
        <taxon>Mucoromycota</taxon>
        <taxon>Mucoromycotina</taxon>
        <taxon>Mucoromycetes</taxon>
        <taxon>Mucorales</taxon>
        <taxon>Mucorineae</taxon>
        <taxon>Choanephoraceae</taxon>
        <taxon>Choanephoroideae</taxon>
        <taxon>Choanephora</taxon>
    </lineage>
</organism>
<dbReference type="STRING" id="101091.A0A1C7NN99"/>
<dbReference type="SUPFAM" id="SSF51735">
    <property type="entry name" value="NAD(P)-binding Rossmann-fold domains"/>
    <property type="match status" value="1"/>
</dbReference>
<gene>
    <name evidence="2" type="ORF">A0J61_01339</name>
</gene>
<dbReference type="InterPro" id="IPR008030">
    <property type="entry name" value="NmrA-like"/>
</dbReference>
<dbReference type="InterPro" id="IPR051604">
    <property type="entry name" value="Ergot_Alk_Oxidoreductase"/>
</dbReference>
<accession>A0A1C7NN99</accession>
<feature type="domain" description="NmrA-like" evidence="1">
    <location>
        <begin position="43"/>
        <end position="227"/>
    </location>
</feature>
<proteinExistence type="predicted"/>
<dbReference type="Gene3D" id="3.40.50.720">
    <property type="entry name" value="NAD(P)-binding Rossmann-like Domain"/>
    <property type="match status" value="1"/>
</dbReference>
<dbReference type="Proteomes" id="UP000093000">
    <property type="component" value="Unassembled WGS sequence"/>
</dbReference>
<evidence type="ECO:0000313" key="3">
    <source>
        <dbReference type="Proteomes" id="UP000093000"/>
    </source>
</evidence>
<dbReference type="InParanoid" id="A0A1C7NN99"/>
<sequence length="360" mass="42402">MSSEKQVCCITNGDSLLGFAIASRFAVALFGGESNVQGGKPELRILCRTRSGYGLTKLEKMGCKIMEVDYMNEEKLQMALKDCSACLLVPEHSGNRLKEAECLLQCAKKMKVEHMTMMSFVGVDRMQEKRSESSEFHHMMEFHKIEKMVQECFQGQMHCIIRCAMFYQMFYYLAPQMQKENVMCLPVKKDAKWPGVDLNDICEGVYCLAKKQHERVRQHQAGSGEEIFNKRMYNFMHQPMSTQHMTQEIAHGLNCKELHFKEISEDELMEYMMKVKDDKKFQERPDENNDFKKGKDGYWSFPLNKFITEHKIRCIMEYFRMANKGCLEQHHEDLQKVLERNPHSLKQYFEVNRDQFKRFK</sequence>
<protein>
    <recommendedName>
        <fullName evidence="1">NmrA-like domain-containing protein</fullName>
    </recommendedName>
</protein>
<dbReference type="AlphaFoldDB" id="A0A1C7NN99"/>
<dbReference type="PANTHER" id="PTHR43162:SF1">
    <property type="entry name" value="PRESTALK A DIFFERENTIATION PROTEIN A"/>
    <property type="match status" value="1"/>
</dbReference>
<evidence type="ECO:0000313" key="2">
    <source>
        <dbReference type="EMBL" id="OBZ90611.1"/>
    </source>
</evidence>
<dbReference type="InterPro" id="IPR036291">
    <property type="entry name" value="NAD(P)-bd_dom_sf"/>
</dbReference>
<comment type="caution">
    <text evidence="2">The sequence shown here is derived from an EMBL/GenBank/DDBJ whole genome shotgun (WGS) entry which is preliminary data.</text>
</comment>
<dbReference type="PANTHER" id="PTHR43162">
    <property type="match status" value="1"/>
</dbReference>
<dbReference type="EMBL" id="LUGH01000041">
    <property type="protein sequence ID" value="OBZ90611.1"/>
    <property type="molecule type" value="Genomic_DNA"/>
</dbReference>
<keyword evidence="3" id="KW-1185">Reference proteome</keyword>